<dbReference type="InterPro" id="IPR018201">
    <property type="entry name" value="Ketoacyl_synth_AS"/>
</dbReference>
<sequence length="518" mass="53897">MARGRVSETETIQTAVLELLATEVTKEAPLMAGSLDSLGATELVRVVRTRCSVELSPTTLFDHPTVESLAKHVASLLAVDATDDDQQPEKDVATETDSELVLEITSTAALLPVRDRSCAAGDLWGLSQDGCVTCGSVPLARWDADRVETRRFSSDVVARAGYGSFLSAELSWFDGAFFRMKPAEAVPLEPQQRMLLEVGYEAVHRGGSRRASLGESNVGSFTGMMNMDAASQLPAEPGPYDLTGVGYSAAGARLSYAFAMRGPCVVVDTACSSSLIAVHLARRSLQHGECSGVVVAGPNAILAPAAHVGPALAGMTSARGRCHTMDSRADGYARGEGCGAISMKPGGRDSTIRFRGSSARHNGRSASFTALNGASQQLLLRRASSDASCKAESTGVVEAHGTGTALGDPIEMSAIAAVASSKKSALSVVAVKANVGHMESTAGVAGVLRIVELITRTAWVANAQLRRLNGQVGSVRRKDVVFVGTDAAGTVGVERLGGVSSFGWSGIIAHGVCFSSLE</sequence>
<reference evidence="6 7" key="1">
    <citation type="submission" date="2024-03" db="EMBL/GenBank/DDBJ databases">
        <title>Aureococcus anophagefferens CCMP1851 and Kratosvirus quantuckense: Draft genome of a second virus-susceptible host strain in the model system.</title>
        <authorList>
            <person name="Chase E."/>
            <person name="Truchon A.R."/>
            <person name="Schepens W."/>
            <person name="Wilhelm S.W."/>
        </authorList>
    </citation>
    <scope>NUCLEOTIDE SEQUENCE [LARGE SCALE GENOMIC DNA]</scope>
    <source>
        <strain evidence="6 7">CCMP1851</strain>
    </source>
</reference>
<dbReference type="InterPro" id="IPR020806">
    <property type="entry name" value="PKS_PP-bd"/>
</dbReference>
<comment type="caution">
    <text evidence="6">The sequence shown here is derived from an EMBL/GenBank/DDBJ whole genome shotgun (WGS) entry which is preliminary data.</text>
</comment>
<dbReference type="Gene3D" id="1.10.1200.10">
    <property type="entry name" value="ACP-like"/>
    <property type="match status" value="1"/>
</dbReference>
<dbReference type="InterPro" id="IPR014030">
    <property type="entry name" value="Ketoacyl_synth_N"/>
</dbReference>
<proteinExistence type="predicted"/>
<dbReference type="Pfam" id="PF02801">
    <property type="entry name" value="Ketoacyl-synt_C"/>
    <property type="match status" value="1"/>
</dbReference>
<dbReference type="CDD" id="cd00833">
    <property type="entry name" value="PKS"/>
    <property type="match status" value="1"/>
</dbReference>
<dbReference type="SUPFAM" id="SSF47336">
    <property type="entry name" value="ACP-like"/>
    <property type="match status" value="1"/>
</dbReference>
<evidence type="ECO:0000313" key="6">
    <source>
        <dbReference type="EMBL" id="KAK7236232.1"/>
    </source>
</evidence>
<organism evidence="6 7">
    <name type="scientific">Aureococcus anophagefferens</name>
    <name type="common">Harmful bloom alga</name>
    <dbReference type="NCBI Taxonomy" id="44056"/>
    <lineage>
        <taxon>Eukaryota</taxon>
        <taxon>Sar</taxon>
        <taxon>Stramenopiles</taxon>
        <taxon>Ochrophyta</taxon>
        <taxon>Pelagophyceae</taxon>
        <taxon>Pelagomonadales</taxon>
        <taxon>Pelagomonadaceae</taxon>
        <taxon>Aureococcus</taxon>
    </lineage>
</organism>
<feature type="domain" description="Ketosynthase family 3 (KS3)" evidence="5">
    <location>
        <begin position="99"/>
        <end position="515"/>
    </location>
</feature>
<dbReference type="Proteomes" id="UP001363151">
    <property type="component" value="Unassembled WGS sequence"/>
</dbReference>
<keyword evidence="1" id="KW-0596">Phosphopantetheine</keyword>
<dbReference type="InterPro" id="IPR016039">
    <property type="entry name" value="Thiolase-like"/>
</dbReference>
<dbReference type="Pfam" id="PF00550">
    <property type="entry name" value="PP-binding"/>
    <property type="match status" value="1"/>
</dbReference>
<dbReference type="PANTHER" id="PTHR43775">
    <property type="entry name" value="FATTY ACID SYNTHASE"/>
    <property type="match status" value="1"/>
</dbReference>
<name>A0ABR1FR90_AURAN</name>
<gene>
    <name evidence="6" type="ORF">SO694_0006102</name>
</gene>
<evidence type="ECO:0000259" key="5">
    <source>
        <dbReference type="PROSITE" id="PS52004"/>
    </source>
</evidence>
<accession>A0ABR1FR90</accession>
<dbReference type="InterPro" id="IPR036736">
    <property type="entry name" value="ACP-like_sf"/>
</dbReference>
<dbReference type="PROSITE" id="PS50075">
    <property type="entry name" value="CARRIER"/>
    <property type="match status" value="1"/>
</dbReference>
<dbReference type="PROSITE" id="PS52004">
    <property type="entry name" value="KS3_2"/>
    <property type="match status" value="1"/>
</dbReference>
<dbReference type="PROSITE" id="PS00606">
    <property type="entry name" value="KS3_1"/>
    <property type="match status" value="1"/>
</dbReference>
<evidence type="ECO:0000259" key="4">
    <source>
        <dbReference type="PROSITE" id="PS50075"/>
    </source>
</evidence>
<keyword evidence="3" id="KW-0808">Transferase</keyword>
<evidence type="ECO:0000256" key="1">
    <source>
        <dbReference type="ARBA" id="ARBA00022450"/>
    </source>
</evidence>
<evidence type="ECO:0000256" key="2">
    <source>
        <dbReference type="ARBA" id="ARBA00022553"/>
    </source>
</evidence>
<evidence type="ECO:0000256" key="3">
    <source>
        <dbReference type="ARBA" id="ARBA00022679"/>
    </source>
</evidence>
<dbReference type="SMART" id="SM00825">
    <property type="entry name" value="PKS_KS"/>
    <property type="match status" value="1"/>
</dbReference>
<protein>
    <submittedName>
        <fullName evidence="6">Phosphopantetheine binding protein</fullName>
    </submittedName>
</protein>
<dbReference type="InterPro" id="IPR050091">
    <property type="entry name" value="PKS_NRPS_Biosynth_Enz"/>
</dbReference>
<dbReference type="InterPro" id="IPR020841">
    <property type="entry name" value="PKS_Beta-ketoAc_synthase_dom"/>
</dbReference>
<dbReference type="SUPFAM" id="SSF53901">
    <property type="entry name" value="Thiolase-like"/>
    <property type="match status" value="1"/>
</dbReference>
<dbReference type="PANTHER" id="PTHR43775:SF37">
    <property type="entry name" value="SI:DKEY-61P9.11"/>
    <property type="match status" value="1"/>
</dbReference>
<dbReference type="Gene3D" id="3.40.47.10">
    <property type="match status" value="1"/>
</dbReference>
<dbReference type="EMBL" id="JBBJCI010000285">
    <property type="protein sequence ID" value="KAK7236232.1"/>
    <property type="molecule type" value="Genomic_DNA"/>
</dbReference>
<dbReference type="InterPro" id="IPR014031">
    <property type="entry name" value="Ketoacyl_synth_C"/>
</dbReference>
<keyword evidence="7" id="KW-1185">Reference proteome</keyword>
<dbReference type="InterPro" id="IPR009081">
    <property type="entry name" value="PP-bd_ACP"/>
</dbReference>
<evidence type="ECO:0000313" key="7">
    <source>
        <dbReference type="Proteomes" id="UP001363151"/>
    </source>
</evidence>
<keyword evidence="2" id="KW-0597">Phosphoprotein</keyword>
<dbReference type="SMART" id="SM00823">
    <property type="entry name" value="PKS_PP"/>
    <property type="match status" value="1"/>
</dbReference>
<dbReference type="Pfam" id="PF00109">
    <property type="entry name" value="ketoacyl-synt"/>
    <property type="match status" value="1"/>
</dbReference>
<feature type="domain" description="Carrier" evidence="4">
    <location>
        <begin position="3"/>
        <end position="77"/>
    </location>
</feature>
<dbReference type="SMART" id="SM01294">
    <property type="entry name" value="PKS_PP_betabranch"/>
    <property type="match status" value="1"/>
</dbReference>